<dbReference type="InterPro" id="IPR020094">
    <property type="entry name" value="TruA/RsuA/RluB/E/F_N"/>
</dbReference>
<keyword evidence="7" id="KW-1185">Reference proteome</keyword>
<dbReference type="Pfam" id="PF00849">
    <property type="entry name" value="PseudoU_synth_2"/>
    <property type="match status" value="1"/>
</dbReference>
<name>A0ABZ0P9K7_9BACT</name>
<feature type="domain" description="RNA-binding S4" evidence="5">
    <location>
        <begin position="5"/>
        <end position="72"/>
    </location>
</feature>
<sequence length="236" mass="27435">MPNSIKLQKYMSDCGFCSRRESEKLILQGKVFVNEELATIGQRILITDKVKVNNSILKLENKKLYILLNKPKNTICTLDDPQKRKTIYDHIKINKYLFSVGRLDFNTTGVILITNDGELANKLAHPSSKIERQYLVELEKKLSQDKLEFLNSKNVKLNGKISKQKVTKISETKYLISLYEGRNHHVKNLFLLVENYVKKLHRKSYGFLTDENLKIGEFRQLTETEISMLKNITNIK</sequence>
<accession>A0ABZ0P9K7</accession>
<dbReference type="RefSeq" id="WP_140031471.1">
    <property type="nucleotide sequence ID" value="NZ_CP137845.1"/>
</dbReference>
<dbReference type="EMBL" id="CP137845">
    <property type="protein sequence ID" value="WPB53719.1"/>
    <property type="molecule type" value="Genomic_DNA"/>
</dbReference>
<dbReference type="PANTHER" id="PTHR47683">
    <property type="entry name" value="PSEUDOURIDINE SYNTHASE FAMILY PROTEIN-RELATED"/>
    <property type="match status" value="1"/>
</dbReference>
<dbReference type="InterPro" id="IPR050343">
    <property type="entry name" value="RsuA_PseudoU_synthase"/>
</dbReference>
<dbReference type="InterPro" id="IPR020103">
    <property type="entry name" value="PsdUridine_synth_cat_dom_sf"/>
</dbReference>
<evidence type="ECO:0000256" key="3">
    <source>
        <dbReference type="PROSITE-ProRule" id="PRU00182"/>
    </source>
</evidence>
<keyword evidence="2 4" id="KW-0413">Isomerase</keyword>
<dbReference type="SMART" id="SM00363">
    <property type="entry name" value="S4"/>
    <property type="match status" value="1"/>
</dbReference>
<dbReference type="PANTHER" id="PTHR47683:SF2">
    <property type="entry name" value="RNA-BINDING S4 DOMAIN-CONTAINING PROTEIN"/>
    <property type="match status" value="1"/>
</dbReference>
<evidence type="ECO:0000313" key="6">
    <source>
        <dbReference type="EMBL" id="WPB53719.1"/>
    </source>
</evidence>
<proteinExistence type="inferred from homology"/>
<protein>
    <recommendedName>
        <fullName evidence="4">Pseudouridine synthase</fullName>
        <ecNumber evidence="4">5.4.99.-</ecNumber>
    </recommendedName>
</protein>
<dbReference type="Pfam" id="PF01479">
    <property type="entry name" value="S4"/>
    <property type="match status" value="1"/>
</dbReference>
<evidence type="ECO:0000313" key="7">
    <source>
        <dbReference type="Proteomes" id="UP001303601"/>
    </source>
</evidence>
<keyword evidence="3" id="KW-0694">RNA-binding</keyword>
<dbReference type="CDD" id="cd00165">
    <property type="entry name" value="S4"/>
    <property type="match status" value="1"/>
</dbReference>
<dbReference type="NCBIfam" id="TIGR00093">
    <property type="entry name" value="pseudouridine synthase"/>
    <property type="match status" value="1"/>
</dbReference>
<evidence type="ECO:0000256" key="1">
    <source>
        <dbReference type="ARBA" id="ARBA00008348"/>
    </source>
</evidence>
<dbReference type="InterPro" id="IPR002942">
    <property type="entry name" value="S4_RNA-bd"/>
</dbReference>
<dbReference type="Gene3D" id="3.30.70.580">
    <property type="entry name" value="Pseudouridine synthase I, catalytic domain, N-terminal subdomain"/>
    <property type="match status" value="1"/>
</dbReference>
<dbReference type="GO" id="GO:0016853">
    <property type="term" value="F:isomerase activity"/>
    <property type="evidence" value="ECO:0007669"/>
    <property type="project" value="UniProtKB-KW"/>
</dbReference>
<evidence type="ECO:0000256" key="4">
    <source>
        <dbReference type="RuleBase" id="RU003887"/>
    </source>
</evidence>
<dbReference type="InterPro" id="IPR006145">
    <property type="entry name" value="PsdUridine_synth_RsuA/RluA"/>
</dbReference>
<dbReference type="PROSITE" id="PS01149">
    <property type="entry name" value="PSI_RSU"/>
    <property type="match status" value="1"/>
</dbReference>
<dbReference type="SUPFAM" id="SSF55120">
    <property type="entry name" value="Pseudouridine synthase"/>
    <property type="match status" value="1"/>
</dbReference>
<dbReference type="PROSITE" id="PS50889">
    <property type="entry name" value="S4"/>
    <property type="match status" value="1"/>
</dbReference>
<dbReference type="Gene3D" id="3.30.70.1560">
    <property type="entry name" value="Alpha-L RNA-binding motif"/>
    <property type="match status" value="1"/>
</dbReference>
<dbReference type="Proteomes" id="UP001303601">
    <property type="component" value="Chromosome"/>
</dbReference>
<evidence type="ECO:0000256" key="2">
    <source>
        <dbReference type="ARBA" id="ARBA00023235"/>
    </source>
</evidence>
<reference evidence="6" key="1">
    <citation type="submission" date="2023-11" db="EMBL/GenBank/DDBJ databases">
        <title>Completed genome sequence of Mycoplasma equirhinis type strain M432/72.</title>
        <authorList>
            <person name="Spergser J."/>
        </authorList>
    </citation>
    <scope>NUCLEOTIDE SEQUENCE [LARGE SCALE GENOMIC DNA]</scope>
    <source>
        <strain evidence="6">M432/72</strain>
    </source>
</reference>
<dbReference type="Gene3D" id="3.10.290.10">
    <property type="entry name" value="RNA-binding S4 domain"/>
    <property type="match status" value="1"/>
</dbReference>
<dbReference type="SUPFAM" id="SSF55174">
    <property type="entry name" value="Alpha-L RNA-binding motif"/>
    <property type="match status" value="1"/>
</dbReference>
<gene>
    <name evidence="6" type="ORF">R9B83_01870</name>
</gene>
<dbReference type="GeneID" id="94493619"/>
<comment type="similarity">
    <text evidence="1 4">Belongs to the pseudouridine synthase RsuA family.</text>
</comment>
<dbReference type="InterPro" id="IPR000748">
    <property type="entry name" value="PsdUridine_synth_RsuA/RluB/E/F"/>
</dbReference>
<dbReference type="InterPro" id="IPR036986">
    <property type="entry name" value="S4_RNA-bd_sf"/>
</dbReference>
<dbReference type="InterPro" id="IPR042092">
    <property type="entry name" value="PsdUridine_s_RsuA/RluB/E/F_cat"/>
</dbReference>
<dbReference type="InterPro" id="IPR018496">
    <property type="entry name" value="PsdUridine_synth_RsuA/RluB_CS"/>
</dbReference>
<organism evidence="6 7">
    <name type="scientific">Metamycoplasma equirhinis</name>
    <dbReference type="NCBI Taxonomy" id="92402"/>
    <lineage>
        <taxon>Bacteria</taxon>
        <taxon>Bacillati</taxon>
        <taxon>Mycoplasmatota</taxon>
        <taxon>Mycoplasmoidales</taxon>
        <taxon>Metamycoplasmataceae</taxon>
        <taxon>Metamycoplasma</taxon>
    </lineage>
</organism>
<dbReference type="CDD" id="cd02870">
    <property type="entry name" value="PseudoU_synth_RsuA_like"/>
    <property type="match status" value="1"/>
</dbReference>
<evidence type="ECO:0000259" key="5">
    <source>
        <dbReference type="SMART" id="SM00363"/>
    </source>
</evidence>
<dbReference type="EC" id="5.4.99.-" evidence="4"/>